<dbReference type="RefSeq" id="WP_394010366.1">
    <property type="nucleotide sequence ID" value="NZ_JBAFUR010000011.1"/>
</dbReference>
<dbReference type="Proteomes" id="UP001604043">
    <property type="component" value="Unassembled WGS sequence"/>
</dbReference>
<gene>
    <name evidence="2" type="ORF">V5F30_24950</name>
</gene>
<name>A0ABW6ZPG7_9HYPH</name>
<dbReference type="EMBL" id="JBAFUR010000011">
    <property type="protein sequence ID" value="MFG1255484.1"/>
    <property type="molecule type" value="Genomic_DNA"/>
</dbReference>
<proteinExistence type="predicted"/>
<feature type="transmembrane region" description="Helical" evidence="1">
    <location>
        <begin position="103"/>
        <end position="124"/>
    </location>
</feature>
<evidence type="ECO:0000256" key="1">
    <source>
        <dbReference type="SAM" id="Phobius"/>
    </source>
</evidence>
<reference evidence="2 3" key="1">
    <citation type="submission" date="2024-02" db="EMBL/GenBank/DDBJ databases">
        <title>Expansion and revision of Xanthobacter and proposal of Roseixanthobacter gen. nov.</title>
        <authorList>
            <person name="Soltysiak M.P.M."/>
            <person name="Jalihal A."/>
            <person name="Ory A."/>
            <person name="Chrisophersen C."/>
            <person name="Lee A.D."/>
            <person name="Boulton J."/>
            <person name="Springer M."/>
        </authorList>
    </citation>
    <scope>NUCLEOTIDE SEQUENCE [LARGE SCALE GENOMIC DNA]</scope>
    <source>
        <strain evidence="2 3">CB5</strain>
    </source>
</reference>
<accession>A0ABW6ZPG7</accession>
<evidence type="ECO:0000313" key="2">
    <source>
        <dbReference type="EMBL" id="MFG1255484.1"/>
    </source>
</evidence>
<keyword evidence="1" id="KW-0472">Membrane</keyword>
<organism evidence="2 3">
    <name type="scientific">Xanthobacter aminoxidans</name>
    <dbReference type="NCBI Taxonomy" id="186280"/>
    <lineage>
        <taxon>Bacteria</taxon>
        <taxon>Pseudomonadati</taxon>
        <taxon>Pseudomonadota</taxon>
        <taxon>Alphaproteobacteria</taxon>
        <taxon>Hyphomicrobiales</taxon>
        <taxon>Xanthobacteraceae</taxon>
        <taxon>Xanthobacter</taxon>
    </lineage>
</organism>
<sequence>MDKAKIMIDAHSVRRAPAFSIDRPAAVSAALVALGGFFAMHDAGEGWDGALMVMLGVASQYLLTADRPPVVGPRFVTGRMSILIAIQVAILGSWLASLLADPIVARLVLLGALLFNGIVLGWAVNMTISNRRARALAKALEDNRRGARR</sequence>
<feature type="transmembrane region" description="Helical" evidence="1">
    <location>
        <begin position="76"/>
        <end position="97"/>
    </location>
</feature>
<protein>
    <submittedName>
        <fullName evidence="2">Uncharacterized protein</fullName>
    </submittedName>
</protein>
<evidence type="ECO:0000313" key="3">
    <source>
        <dbReference type="Proteomes" id="UP001604043"/>
    </source>
</evidence>
<keyword evidence="3" id="KW-1185">Reference proteome</keyword>
<feature type="transmembrane region" description="Helical" evidence="1">
    <location>
        <begin position="46"/>
        <end position="64"/>
    </location>
</feature>
<feature type="transmembrane region" description="Helical" evidence="1">
    <location>
        <begin position="21"/>
        <end position="40"/>
    </location>
</feature>
<keyword evidence="1" id="KW-1133">Transmembrane helix</keyword>
<comment type="caution">
    <text evidence="2">The sequence shown here is derived from an EMBL/GenBank/DDBJ whole genome shotgun (WGS) entry which is preliminary data.</text>
</comment>
<keyword evidence="1" id="KW-0812">Transmembrane</keyword>